<sequence>MARKNQSIEYYQVTYQLPANSHETDNLLMIKDNFKKFVIIGRYEGVDNINGIEIKYIVDWLLED</sequence>
<accession>X8IRB8</accession>
<organism evidence="1 2">
    <name type="scientific">Mogibacterium timidum ATCC 33093</name>
    <dbReference type="NCBI Taxonomy" id="1401079"/>
    <lineage>
        <taxon>Bacteria</taxon>
        <taxon>Bacillati</taxon>
        <taxon>Bacillota</taxon>
        <taxon>Clostridia</taxon>
        <taxon>Peptostreptococcales</taxon>
        <taxon>Anaerovoracaceae</taxon>
        <taxon>Mogibacterium</taxon>
    </lineage>
</organism>
<dbReference type="RefSeq" id="WP_051426912.1">
    <property type="nucleotide sequence ID" value="NZ_JALU01000015.1"/>
</dbReference>
<comment type="caution">
    <text evidence="1">The sequence shown here is derived from an EMBL/GenBank/DDBJ whole genome shotgun (WGS) entry which is preliminary data.</text>
</comment>
<dbReference type="AlphaFoldDB" id="X8IRB8"/>
<reference evidence="1 2" key="1">
    <citation type="submission" date="2014-01" db="EMBL/GenBank/DDBJ databases">
        <authorList>
            <person name="Durkin A.S."/>
            <person name="McCorrison J."/>
            <person name="Torralba M."/>
            <person name="Gillis M."/>
            <person name="Haft D.H."/>
            <person name="Methe B."/>
            <person name="Sutton G."/>
            <person name="Nelson K.E."/>
        </authorList>
    </citation>
    <scope>NUCLEOTIDE SEQUENCE [LARGE SCALE GENOMIC DNA]</scope>
    <source>
        <strain evidence="1 2">ATCC 33093</strain>
    </source>
</reference>
<protein>
    <submittedName>
        <fullName evidence="1">Uncharacterized protein</fullName>
    </submittedName>
</protein>
<dbReference type="EMBL" id="JALU01000015">
    <property type="protein sequence ID" value="EUC52653.1"/>
    <property type="molecule type" value="Genomic_DNA"/>
</dbReference>
<dbReference type="Proteomes" id="UP000022645">
    <property type="component" value="Unassembled WGS sequence"/>
</dbReference>
<proteinExistence type="predicted"/>
<name>X8IRB8_9FIRM</name>
<evidence type="ECO:0000313" key="2">
    <source>
        <dbReference type="Proteomes" id="UP000022645"/>
    </source>
</evidence>
<gene>
    <name evidence="1" type="ORF">HMPREF0581_1429</name>
</gene>
<evidence type="ECO:0000313" key="1">
    <source>
        <dbReference type="EMBL" id="EUC52653.1"/>
    </source>
</evidence>